<keyword evidence="7 10" id="KW-0030">Aminoacyl-tRNA synthetase</keyword>
<dbReference type="PANTHER" id="PTHR11956:SF5">
    <property type="entry name" value="ARGININE--TRNA LIGASE, CYTOPLASMIC"/>
    <property type="match status" value="1"/>
</dbReference>
<dbReference type="GO" id="GO:0005737">
    <property type="term" value="C:cytoplasm"/>
    <property type="evidence" value="ECO:0007669"/>
    <property type="project" value="InterPro"/>
</dbReference>
<dbReference type="Gene3D" id="3.30.1360.70">
    <property type="entry name" value="Arginyl tRNA synthetase N-terminal domain"/>
    <property type="match status" value="1"/>
</dbReference>
<dbReference type="GO" id="GO:0005524">
    <property type="term" value="F:ATP binding"/>
    <property type="evidence" value="ECO:0007669"/>
    <property type="project" value="UniProtKB-KW"/>
</dbReference>
<feature type="domain" description="DALR anticodon binding" evidence="11">
    <location>
        <begin position="482"/>
        <end position="611"/>
    </location>
</feature>
<keyword evidence="4 10" id="KW-0547">Nucleotide-binding</keyword>
<gene>
    <name evidence="13" type="primary">Aste57867_10842</name>
    <name evidence="12" type="ORF">As57867_010802</name>
    <name evidence="13" type="ORF">ASTE57867_10842</name>
</gene>
<comment type="catalytic activity">
    <reaction evidence="9">
        <text>tRNA(Arg) + L-arginine + ATP = L-arginyl-tRNA(Arg) + AMP + diphosphate</text>
        <dbReference type="Rhea" id="RHEA:20301"/>
        <dbReference type="Rhea" id="RHEA-COMP:9658"/>
        <dbReference type="Rhea" id="RHEA-COMP:9673"/>
        <dbReference type="ChEBI" id="CHEBI:30616"/>
        <dbReference type="ChEBI" id="CHEBI:32682"/>
        <dbReference type="ChEBI" id="CHEBI:33019"/>
        <dbReference type="ChEBI" id="CHEBI:78442"/>
        <dbReference type="ChEBI" id="CHEBI:78513"/>
        <dbReference type="ChEBI" id="CHEBI:456215"/>
        <dbReference type="EC" id="6.1.1.19"/>
    </reaction>
</comment>
<dbReference type="NCBIfam" id="TIGR00456">
    <property type="entry name" value="argS"/>
    <property type="match status" value="1"/>
</dbReference>
<dbReference type="SUPFAM" id="SSF52374">
    <property type="entry name" value="Nucleotidylyl transferase"/>
    <property type="match status" value="1"/>
</dbReference>
<protein>
    <recommendedName>
        <fullName evidence="2">arginine--tRNA ligase</fullName>
        <ecNumber evidence="2">6.1.1.19</ecNumber>
    </recommendedName>
    <alternativeName>
        <fullName evidence="8">Arginyl-tRNA synthetase</fullName>
    </alternativeName>
</protein>
<evidence type="ECO:0000259" key="11">
    <source>
        <dbReference type="SMART" id="SM00836"/>
    </source>
</evidence>
<dbReference type="EC" id="6.1.1.19" evidence="2"/>
<keyword evidence="5 10" id="KW-0067">ATP-binding</keyword>
<evidence type="ECO:0000256" key="10">
    <source>
        <dbReference type="RuleBase" id="RU363038"/>
    </source>
</evidence>
<dbReference type="SUPFAM" id="SSF55190">
    <property type="entry name" value="Arginyl-tRNA synthetase (ArgRS), N-terminal 'additional' domain"/>
    <property type="match status" value="1"/>
</dbReference>
<accession>A0A485KS00</accession>
<dbReference type="Gene3D" id="3.40.50.620">
    <property type="entry name" value="HUPs"/>
    <property type="match status" value="1"/>
</dbReference>
<name>A0A485KS00_9STRA</name>
<sequence length="611" mass="67393">MMLLRRTAVARRSVSTFSIQLSLQRHLLGAHEDFSMQNTLFRRSHQPNVDYQTSAVMSLGLPKASVLPTAEEIAYGFNQYPMVESATATKPGFINVKLDDEWIAKHAVHVAADGVCPRKAAHPEHVLVDFASPNMGKELHVGHLRSSVLGDTICNVLEFQGACHSNGGMPTSEAGQRVTRVSHVGDLGAAIATLLVQAVDTSDNAANDLPVEFTTDSTTVVTLGQWYERGKHRLGNGDAAFKADVDRTVLALQRDDGSWKAPWELTCAVSRDAHNRLYKRLGVQVHERGESSYLTLIPTVLEKLKSVTVESQGALCIFVDGPEKTPMLVRKQDGGFLYATTDLAALYSRVFGWENDPTAYDRLVYVTDTSQSLHFRHLFDTAKLAGWLDKRPVQLQHVGFGLVMGEDGTKLSSRKGGATTLEALLDEAALESKQRSIVAEADHGAIGDAAVRYYDLAQHRERNYKFSYASVLNLKGNTAPYLLYASARLQGILRKANVAAPSWNAYLLSVNDPTTLLSSVANGWHPNERALALVLGQFEDALLETQHNWYAHQSHPHFLADYLFRLTSQFHAFYETCHVQNNSSRLVLCASTDAVLRRGLQLLGIAAQDRM</sequence>
<evidence type="ECO:0000313" key="14">
    <source>
        <dbReference type="Proteomes" id="UP000332933"/>
    </source>
</evidence>
<dbReference type="PROSITE" id="PS00178">
    <property type="entry name" value="AA_TRNA_LIGASE_I"/>
    <property type="match status" value="1"/>
</dbReference>
<dbReference type="InterPro" id="IPR035684">
    <property type="entry name" value="ArgRS_core"/>
</dbReference>
<dbReference type="EMBL" id="CAADRA010005254">
    <property type="protein sequence ID" value="VFT87710.1"/>
    <property type="molecule type" value="Genomic_DNA"/>
</dbReference>
<evidence type="ECO:0000313" key="12">
    <source>
        <dbReference type="EMBL" id="KAF0698543.1"/>
    </source>
</evidence>
<dbReference type="SUPFAM" id="SSF47323">
    <property type="entry name" value="Anticodon-binding domain of a subclass of class I aminoacyl-tRNA synthetases"/>
    <property type="match status" value="1"/>
</dbReference>
<dbReference type="InterPro" id="IPR001278">
    <property type="entry name" value="Arg-tRNA-ligase"/>
</dbReference>
<dbReference type="Proteomes" id="UP000332933">
    <property type="component" value="Unassembled WGS sequence"/>
</dbReference>
<evidence type="ECO:0000256" key="4">
    <source>
        <dbReference type="ARBA" id="ARBA00022741"/>
    </source>
</evidence>
<proteinExistence type="inferred from homology"/>
<evidence type="ECO:0000313" key="13">
    <source>
        <dbReference type="EMBL" id="VFT87710.1"/>
    </source>
</evidence>
<keyword evidence="14" id="KW-1185">Reference proteome</keyword>
<evidence type="ECO:0000256" key="9">
    <source>
        <dbReference type="ARBA" id="ARBA00049339"/>
    </source>
</evidence>
<dbReference type="AlphaFoldDB" id="A0A485KS00"/>
<dbReference type="Pfam" id="PF05746">
    <property type="entry name" value="DALR_1"/>
    <property type="match status" value="1"/>
</dbReference>
<dbReference type="OrthoDB" id="68056at2759"/>
<keyword evidence="3 10" id="KW-0436">Ligase</keyword>
<dbReference type="InterPro" id="IPR005148">
    <property type="entry name" value="Arg-tRNA-synth_N"/>
</dbReference>
<dbReference type="InterPro" id="IPR008909">
    <property type="entry name" value="DALR_anticod-bd"/>
</dbReference>
<dbReference type="InterPro" id="IPR001412">
    <property type="entry name" value="aa-tRNA-synth_I_CS"/>
</dbReference>
<dbReference type="InterPro" id="IPR014729">
    <property type="entry name" value="Rossmann-like_a/b/a_fold"/>
</dbReference>
<dbReference type="Gene3D" id="1.10.730.10">
    <property type="entry name" value="Isoleucyl-tRNA Synthetase, Domain 1"/>
    <property type="match status" value="1"/>
</dbReference>
<dbReference type="PANTHER" id="PTHR11956">
    <property type="entry name" value="ARGINYL-TRNA SYNTHETASE"/>
    <property type="match status" value="1"/>
</dbReference>
<comment type="similarity">
    <text evidence="1 10">Belongs to the class-I aminoacyl-tRNA synthetase family.</text>
</comment>
<organism evidence="13 14">
    <name type="scientific">Aphanomyces stellatus</name>
    <dbReference type="NCBI Taxonomy" id="120398"/>
    <lineage>
        <taxon>Eukaryota</taxon>
        <taxon>Sar</taxon>
        <taxon>Stramenopiles</taxon>
        <taxon>Oomycota</taxon>
        <taxon>Saprolegniomycetes</taxon>
        <taxon>Saprolegniales</taxon>
        <taxon>Verrucalvaceae</taxon>
        <taxon>Aphanomyces</taxon>
    </lineage>
</organism>
<evidence type="ECO:0000256" key="8">
    <source>
        <dbReference type="ARBA" id="ARBA00033033"/>
    </source>
</evidence>
<dbReference type="PRINTS" id="PR01038">
    <property type="entry name" value="TRNASYNTHARG"/>
</dbReference>
<dbReference type="EMBL" id="VJMH01005233">
    <property type="protein sequence ID" value="KAF0698543.1"/>
    <property type="molecule type" value="Genomic_DNA"/>
</dbReference>
<evidence type="ECO:0000256" key="6">
    <source>
        <dbReference type="ARBA" id="ARBA00022917"/>
    </source>
</evidence>
<dbReference type="InterPro" id="IPR009080">
    <property type="entry name" value="tRNAsynth_Ia_anticodon-bd"/>
</dbReference>
<evidence type="ECO:0000256" key="5">
    <source>
        <dbReference type="ARBA" id="ARBA00022840"/>
    </source>
</evidence>
<evidence type="ECO:0000256" key="3">
    <source>
        <dbReference type="ARBA" id="ARBA00022598"/>
    </source>
</evidence>
<evidence type="ECO:0000256" key="1">
    <source>
        <dbReference type="ARBA" id="ARBA00005594"/>
    </source>
</evidence>
<evidence type="ECO:0000256" key="7">
    <source>
        <dbReference type="ARBA" id="ARBA00023146"/>
    </source>
</evidence>
<evidence type="ECO:0000256" key="2">
    <source>
        <dbReference type="ARBA" id="ARBA00012837"/>
    </source>
</evidence>
<keyword evidence="6 10" id="KW-0648">Protein biosynthesis</keyword>
<dbReference type="Pfam" id="PF00750">
    <property type="entry name" value="tRNA-synt_1d"/>
    <property type="match status" value="1"/>
</dbReference>
<dbReference type="GO" id="GO:0006420">
    <property type="term" value="P:arginyl-tRNA aminoacylation"/>
    <property type="evidence" value="ECO:0007669"/>
    <property type="project" value="InterPro"/>
</dbReference>
<dbReference type="GO" id="GO:0004814">
    <property type="term" value="F:arginine-tRNA ligase activity"/>
    <property type="evidence" value="ECO:0007669"/>
    <property type="project" value="UniProtKB-EC"/>
</dbReference>
<dbReference type="Pfam" id="PF03485">
    <property type="entry name" value="Arg_tRNA_synt_N"/>
    <property type="match status" value="1"/>
</dbReference>
<dbReference type="InterPro" id="IPR036695">
    <property type="entry name" value="Arg-tRNA-synth_N_sf"/>
</dbReference>
<reference evidence="12" key="2">
    <citation type="submission" date="2019-06" db="EMBL/GenBank/DDBJ databases">
        <title>Genomics analysis of Aphanomyces spp. identifies a new class of oomycete effector associated with host adaptation.</title>
        <authorList>
            <person name="Gaulin E."/>
        </authorList>
    </citation>
    <scope>NUCLEOTIDE SEQUENCE</scope>
    <source>
        <strain evidence="12">CBS 578.67</strain>
    </source>
</reference>
<reference evidence="13 14" key="1">
    <citation type="submission" date="2019-03" db="EMBL/GenBank/DDBJ databases">
        <authorList>
            <person name="Gaulin E."/>
            <person name="Dumas B."/>
        </authorList>
    </citation>
    <scope>NUCLEOTIDE SEQUENCE [LARGE SCALE GENOMIC DNA]</scope>
    <source>
        <strain evidence="13">CBS 568.67</strain>
    </source>
</reference>
<dbReference type="SMART" id="SM00836">
    <property type="entry name" value="DALR_1"/>
    <property type="match status" value="1"/>
</dbReference>